<protein>
    <submittedName>
        <fullName evidence="2">Uncharacterized protein</fullName>
    </submittedName>
</protein>
<comment type="caution">
    <text evidence="2">The sequence shown here is derived from an EMBL/GenBank/DDBJ whole genome shotgun (WGS) entry which is preliminary data.</text>
</comment>
<keyword evidence="1" id="KW-0812">Transmembrane</keyword>
<evidence type="ECO:0000313" key="3">
    <source>
        <dbReference type="Proteomes" id="UP001225644"/>
    </source>
</evidence>
<dbReference type="EMBL" id="JAUSUX010000028">
    <property type="protein sequence ID" value="MDQ0287490.1"/>
    <property type="molecule type" value="Genomic_DNA"/>
</dbReference>
<reference evidence="2 3" key="1">
    <citation type="submission" date="2023-07" db="EMBL/GenBank/DDBJ databases">
        <title>Genomic Encyclopedia of Type Strains, Phase IV (KMG-IV): sequencing the most valuable type-strain genomes for metagenomic binning, comparative biology and taxonomic classification.</title>
        <authorList>
            <person name="Goeker M."/>
        </authorList>
    </citation>
    <scope>NUCLEOTIDE SEQUENCE [LARGE SCALE GENOMIC DNA]</scope>
    <source>
        <strain evidence="2 3">DSM 12396</strain>
    </source>
</reference>
<keyword evidence="3" id="KW-1185">Reference proteome</keyword>
<dbReference type="Proteomes" id="UP001225644">
    <property type="component" value="Unassembled WGS sequence"/>
</dbReference>
<organism evidence="2 3">
    <name type="scientific">Desulfofundulus luciae</name>
    <dbReference type="NCBI Taxonomy" id="74702"/>
    <lineage>
        <taxon>Bacteria</taxon>
        <taxon>Bacillati</taxon>
        <taxon>Bacillota</taxon>
        <taxon>Clostridia</taxon>
        <taxon>Eubacteriales</taxon>
        <taxon>Peptococcaceae</taxon>
        <taxon>Desulfofundulus</taxon>
    </lineage>
</organism>
<accession>A0ABU0B444</accession>
<feature type="transmembrane region" description="Helical" evidence="1">
    <location>
        <begin position="67"/>
        <end position="87"/>
    </location>
</feature>
<keyword evidence="1" id="KW-0472">Membrane</keyword>
<proteinExistence type="predicted"/>
<dbReference type="RefSeq" id="WP_307403335.1">
    <property type="nucleotide sequence ID" value="NZ_JAUSUX010000028.1"/>
</dbReference>
<feature type="transmembrane region" description="Helical" evidence="1">
    <location>
        <begin position="21"/>
        <end position="47"/>
    </location>
</feature>
<sequence length="116" mass="13305">MTWNLLKEWLKGRTGEPWFGFWNALAALCLLVLLFLFPLAVVATAAWGYYHGTAQPLSYVLKMAFRVGLVGAGFFIISLLGPCWSDLASERLGERRENITIQEIFRKTIDFERWCD</sequence>
<evidence type="ECO:0000256" key="1">
    <source>
        <dbReference type="SAM" id="Phobius"/>
    </source>
</evidence>
<name>A0ABU0B444_9FIRM</name>
<gene>
    <name evidence="2" type="ORF">J2Z49_002618</name>
</gene>
<evidence type="ECO:0000313" key="2">
    <source>
        <dbReference type="EMBL" id="MDQ0287490.1"/>
    </source>
</evidence>
<keyword evidence="1" id="KW-1133">Transmembrane helix</keyword>